<dbReference type="EMBL" id="ASGP02000002">
    <property type="protein sequence ID" value="KAH9522619.1"/>
    <property type="molecule type" value="Genomic_DNA"/>
</dbReference>
<proteinExistence type="predicted"/>
<evidence type="ECO:0000313" key="1">
    <source>
        <dbReference type="EMBL" id="KAH9522619.1"/>
    </source>
</evidence>
<organism evidence="1 2">
    <name type="scientific">Dermatophagoides farinae</name>
    <name type="common">American house dust mite</name>
    <dbReference type="NCBI Taxonomy" id="6954"/>
    <lineage>
        <taxon>Eukaryota</taxon>
        <taxon>Metazoa</taxon>
        <taxon>Ecdysozoa</taxon>
        <taxon>Arthropoda</taxon>
        <taxon>Chelicerata</taxon>
        <taxon>Arachnida</taxon>
        <taxon>Acari</taxon>
        <taxon>Acariformes</taxon>
        <taxon>Sarcoptiformes</taxon>
        <taxon>Astigmata</taxon>
        <taxon>Psoroptidia</taxon>
        <taxon>Analgoidea</taxon>
        <taxon>Pyroglyphidae</taxon>
        <taxon>Dermatophagoidinae</taxon>
        <taxon>Dermatophagoides</taxon>
    </lineage>
</organism>
<evidence type="ECO:0000313" key="2">
    <source>
        <dbReference type="Proteomes" id="UP000790347"/>
    </source>
</evidence>
<comment type="caution">
    <text evidence="1">The sequence shown here is derived from an EMBL/GenBank/DDBJ whole genome shotgun (WGS) entry which is preliminary data.</text>
</comment>
<reference evidence="1" key="2">
    <citation type="journal article" date="2022" name="Res Sq">
        <title>Comparative Genomics Reveals Insights into the Divergent Evolution of Astigmatic Mites and Household Pest Adaptations.</title>
        <authorList>
            <person name="Xiong Q."/>
            <person name="Wan A.T.-Y."/>
            <person name="Liu X.-Y."/>
            <person name="Fung C.S.-H."/>
            <person name="Xiao X."/>
            <person name="Malainual N."/>
            <person name="Hou J."/>
            <person name="Wang L."/>
            <person name="Wang M."/>
            <person name="Yang K."/>
            <person name="Cui Y."/>
            <person name="Leung E."/>
            <person name="Nong W."/>
            <person name="Shin S.-K."/>
            <person name="Au S."/>
            <person name="Jeong K.Y."/>
            <person name="Chew F.T."/>
            <person name="Hui J."/>
            <person name="Leung T.F."/>
            <person name="Tungtrongchitr A."/>
            <person name="Zhong N."/>
            <person name="Liu Z."/>
            <person name="Tsui S."/>
        </authorList>
    </citation>
    <scope>NUCLEOTIDE SEQUENCE</scope>
    <source>
        <strain evidence="1">Derf</strain>
        <tissue evidence="1">Whole organism</tissue>
    </source>
</reference>
<protein>
    <submittedName>
        <fullName evidence="1">Uncharacterized protein</fullName>
    </submittedName>
</protein>
<name>A0A922I5N3_DERFA</name>
<reference evidence="1" key="1">
    <citation type="submission" date="2013-05" db="EMBL/GenBank/DDBJ databases">
        <authorList>
            <person name="Yim A.K.Y."/>
            <person name="Chan T.F."/>
            <person name="Ji K.M."/>
            <person name="Liu X.Y."/>
            <person name="Zhou J.W."/>
            <person name="Li R.Q."/>
            <person name="Yang K.Y."/>
            <person name="Li J."/>
            <person name="Li M."/>
            <person name="Law P.T.W."/>
            <person name="Wu Y.L."/>
            <person name="Cai Z.L."/>
            <person name="Qin H."/>
            <person name="Bao Y."/>
            <person name="Leung R.K.K."/>
            <person name="Ng P.K.S."/>
            <person name="Zou J."/>
            <person name="Zhong X.J."/>
            <person name="Ran P.X."/>
            <person name="Zhong N.S."/>
            <person name="Liu Z.G."/>
            <person name="Tsui S.K.W."/>
        </authorList>
    </citation>
    <scope>NUCLEOTIDE SEQUENCE</scope>
    <source>
        <strain evidence="1">Derf</strain>
        <tissue evidence="1">Whole organism</tissue>
    </source>
</reference>
<accession>A0A922I5N3</accession>
<keyword evidence="2" id="KW-1185">Reference proteome</keyword>
<dbReference type="Proteomes" id="UP000790347">
    <property type="component" value="Unassembled WGS sequence"/>
</dbReference>
<sequence>MIIITLGSGCIRSLSIIPSIQQLLLQVRRIVGDRAIKFERHFCASTTILASNDWLFSVINASSSPTNIAKCNSVSMRSFANNVSTVELSLVNIRKTCNISIMMTGLYVFD</sequence>
<gene>
    <name evidence="1" type="ORF">DERF_006185</name>
</gene>
<dbReference type="AlphaFoldDB" id="A0A922I5N3"/>